<protein>
    <recommendedName>
        <fullName evidence="1">DUF306 domain-containing protein</fullName>
    </recommendedName>
</protein>
<dbReference type="InterPro" id="IPR005184">
    <property type="entry name" value="DUF306_Meta_HslJ"/>
</dbReference>
<dbReference type="PANTHER" id="PTHR35535">
    <property type="entry name" value="HEAT SHOCK PROTEIN HSLJ"/>
    <property type="match status" value="1"/>
</dbReference>
<feature type="non-terminal residue" evidence="2">
    <location>
        <position position="1"/>
    </location>
</feature>
<evidence type="ECO:0000259" key="1">
    <source>
        <dbReference type="Pfam" id="PF03724"/>
    </source>
</evidence>
<organism evidence="2">
    <name type="scientific">marine metagenome</name>
    <dbReference type="NCBI Taxonomy" id="408172"/>
    <lineage>
        <taxon>unclassified sequences</taxon>
        <taxon>metagenomes</taxon>
        <taxon>ecological metagenomes</taxon>
    </lineage>
</organism>
<dbReference type="PANTHER" id="PTHR35535:SF1">
    <property type="entry name" value="HEAT SHOCK PROTEIN HSLJ"/>
    <property type="match status" value="1"/>
</dbReference>
<dbReference type="InterPro" id="IPR038670">
    <property type="entry name" value="HslJ-like_sf"/>
</dbReference>
<evidence type="ECO:0000313" key="2">
    <source>
        <dbReference type="EMBL" id="SVB98781.1"/>
    </source>
</evidence>
<reference evidence="2" key="1">
    <citation type="submission" date="2018-05" db="EMBL/GenBank/DDBJ databases">
        <authorList>
            <person name="Lanie J.A."/>
            <person name="Ng W.-L."/>
            <person name="Kazmierczak K.M."/>
            <person name="Andrzejewski T.M."/>
            <person name="Davidsen T.M."/>
            <person name="Wayne K.J."/>
            <person name="Tettelin H."/>
            <person name="Glass J.I."/>
            <person name="Rusch D."/>
            <person name="Podicherti R."/>
            <person name="Tsui H.-C.T."/>
            <person name="Winkler M.E."/>
        </authorList>
    </citation>
    <scope>NUCLEOTIDE SEQUENCE</scope>
</reference>
<dbReference type="InterPro" id="IPR053147">
    <property type="entry name" value="Hsp_HslJ-like"/>
</dbReference>
<accession>A0A382IJB6</accession>
<sequence>LRNSHWLIEKIFQNKAIKGYPATLEFTETDHISGNSGCNVFHGAVAIDQNSISVGPLAGTRMACSDQLMAQEMHLYAAIDVAQQWAIDRQGRLHLVDVSGKTVLSASPAD</sequence>
<dbReference type="EMBL" id="UINC01067272">
    <property type="protein sequence ID" value="SVB98781.1"/>
    <property type="molecule type" value="Genomic_DNA"/>
</dbReference>
<dbReference type="Pfam" id="PF03724">
    <property type="entry name" value="META"/>
    <property type="match status" value="1"/>
</dbReference>
<proteinExistence type="predicted"/>
<name>A0A382IJB6_9ZZZZ</name>
<feature type="domain" description="DUF306" evidence="1">
    <location>
        <begin position="1"/>
        <end position="105"/>
    </location>
</feature>
<dbReference type="AlphaFoldDB" id="A0A382IJB6"/>
<dbReference type="Gene3D" id="2.40.128.270">
    <property type="match status" value="1"/>
</dbReference>
<gene>
    <name evidence="2" type="ORF">METZ01_LOCUS251635</name>
</gene>